<feature type="transmembrane region" description="Helical" evidence="5">
    <location>
        <begin position="12"/>
        <end position="32"/>
    </location>
</feature>
<organism evidence="6 7">
    <name type="scientific">Lineolata rhizophorae</name>
    <dbReference type="NCBI Taxonomy" id="578093"/>
    <lineage>
        <taxon>Eukaryota</taxon>
        <taxon>Fungi</taxon>
        <taxon>Dikarya</taxon>
        <taxon>Ascomycota</taxon>
        <taxon>Pezizomycotina</taxon>
        <taxon>Dothideomycetes</taxon>
        <taxon>Dothideomycetes incertae sedis</taxon>
        <taxon>Lineolatales</taxon>
        <taxon>Lineolataceae</taxon>
        <taxon>Lineolata</taxon>
    </lineage>
</organism>
<evidence type="ECO:0000313" key="6">
    <source>
        <dbReference type="EMBL" id="KAF2454378.1"/>
    </source>
</evidence>
<keyword evidence="3 5" id="KW-1133">Transmembrane helix</keyword>
<dbReference type="EMBL" id="MU001691">
    <property type="protein sequence ID" value="KAF2454378.1"/>
    <property type="molecule type" value="Genomic_DNA"/>
</dbReference>
<sequence>MFCLRSWIPTLFFLTNASPVFVVLFVSATYFLNRPCVYCSLLLAILIISLFDFGGNWFEPRSLASRVSAEPPATTSPSALLETVSVLASAVNSTFDALATAAMDGWRRKTPLGGTAPEAGAGGFDAARTLFGRKEWRLPCLDVQVRL</sequence>
<comment type="subcellular location">
    <subcellularLocation>
        <location evidence="1">Membrane</location>
    </subcellularLocation>
</comment>
<protein>
    <submittedName>
        <fullName evidence="6">Uncharacterized protein</fullName>
    </submittedName>
</protein>
<dbReference type="InterPro" id="IPR009598">
    <property type="entry name" value="BCALP"/>
</dbReference>
<dbReference type="SMART" id="SM01396">
    <property type="entry name" value="BC10"/>
    <property type="match status" value="1"/>
</dbReference>
<reference evidence="6" key="1">
    <citation type="journal article" date="2020" name="Stud. Mycol.">
        <title>101 Dothideomycetes genomes: a test case for predicting lifestyles and emergence of pathogens.</title>
        <authorList>
            <person name="Haridas S."/>
            <person name="Albert R."/>
            <person name="Binder M."/>
            <person name="Bloem J."/>
            <person name="Labutti K."/>
            <person name="Salamov A."/>
            <person name="Andreopoulos B."/>
            <person name="Baker S."/>
            <person name="Barry K."/>
            <person name="Bills G."/>
            <person name="Bluhm B."/>
            <person name="Cannon C."/>
            <person name="Castanera R."/>
            <person name="Culley D."/>
            <person name="Daum C."/>
            <person name="Ezra D."/>
            <person name="Gonzalez J."/>
            <person name="Henrissat B."/>
            <person name="Kuo A."/>
            <person name="Liang C."/>
            <person name="Lipzen A."/>
            <person name="Lutzoni F."/>
            <person name="Magnuson J."/>
            <person name="Mondo S."/>
            <person name="Nolan M."/>
            <person name="Ohm R."/>
            <person name="Pangilinan J."/>
            <person name="Park H.-J."/>
            <person name="Ramirez L."/>
            <person name="Alfaro M."/>
            <person name="Sun H."/>
            <person name="Tritt A."/>
            <person name="Yoshinaga Y."/>
            <person name="Zwiers L.-H."/>
            <person name="Turgeon B."/>
            <person name="Goodwin S."/>
            <person name="Spatafora J."/>
            <person name="Crous P."/>
            <person name="Grigoriev I."/>
        </authorList>
    </citation>
    <scope>NUCLEOTIDE SEQUENCE</scope>
    <source>
        <strain evidence="6">ATCC 16933</strain>
    </source>
</reference>
<gene>
    <name evidence="6" type="ORF">BDY21DRAFT_102540</name>
</gene>
<name>A0A6A6NS36_9PEZI</name>
<feature type="transmembrane region" description="Helical" evidence="5">
    <location>
        <begin position="38"/>
        <end position="58"/>
    </location>
</feature>
<evidence type="ECO:0000313" key="7">
    <source>
        <dbReference type="Proteomes" id="UP000799766"/>
    </source>
</evidence>
<dbReference type="AlphaFoldDB" id="A0A6A6NS36"/>
<evidence type="ECO:0000256" key="5">
    <source>
        <dbReference type="SAM" id="Phobius"/>
    </source>
</evidence>
<accession>A0A6A6NS36</accession>
<evidence type="ECO:0000256" key="1">
    <source>
        <dbReference type="ARBA" id="ARBA00004370"/>
    </source>
</evidence>
<evidence type="ECO:0000256" key="2">
    <source>
        <dbReference type="ARBA" id="ARBA00022692"/>
    </source>
</evidence>
<dbReference type="OrthoDB" id="5563033at2759"/>
<evidence type="ECO:0000256" key="4">
    <source>
        <dbReference type="ARBA" id="ARBA00023136"/>
    </source>
</evidence>
<proteinExistence type="predicted"/>
<evidence type="ECO:0000256" key="3">
    <source>
        <dbReference type="ARBA" id="ARBA00022989"/>
    </source>
</evidence>
<dbReference type="PANTHER" id="PTHR13259">
    <property type="entry name" value="BLADDER CANCER 10 KD PROTEIN HOMOLOG"/>
    <property type="match status" value="1"/>
</dbReference>
<dbReference type="Pfam" id="PF06726">
    <property type="entry name" value="BC10"/>
    <property type="match status" value="1"/>
</dbReference>
<dbReference type="PANTHER" id="PTHR13259:SF1">
    <property type="entry name" value="BLADDER CANCER-ASSOCIATED PROTEIN"/>
    <property type="match status" value="1"/>
</dbReference>
<dbReference type="GO" id="GO:0016020">
    <property type="term" value="C:membrane"/>
    <property type="evidence" value="ECO:0007669"/>
    <property type="project" value="UniProtKB-SubCell"/>
</dbReference>
<dbReference type="Proteomes" id="UP000799766">
    <property type="component" value="Unassembled WGS sequence"/>
</dbReference>
<keyword evidence="4 5" id="KW-0472">Membrane</keyword>
<keyword evidence="2 5" id="KW-0812">Transmembrane</keyword>
<keyword evidence="7" id="KW-1185">Reference proteome</keyword>